<dbReference type="InterPro" id="IPR007728">
    <property type="entry name" value="Pre-SET_dom"/>
</dbReference>
<dbReference type="Pfam" id="PF13561">
    <property type="entry name" value="adh_short_C2"/>
    <property type="match status" value="1"/>
</dbReference>
<organism evidence="12 13">
    <name type="scientific">Marasmius tenuissimus</name>
    <dbReference type="NCBI Taxonomy" id="585030"/>
    <lineage>
        <taxon>Eukaryota</taxon>
        <taxon>Fungi</taxon>
        <taxon>Dikarya</taxon>
        <taxon>Basidiomycota</taxon>
        <taxon>Agaricomycotina</taxon>
        <taxon>Agaricomycetes</taxon>
        <taxon>Agaricomycetidae</taxon>
        <taxon>Agaricales</taxon>
        <taxon>Marasmiineae</taxon>
        <taxon>Marasmiaceae</taxon>
        <taxon>Marasmius</taxon>
    </lineage>
</organism>
<dbReference type="SUPFAM" id="SSF82199">
    <property type="entry name" value="SET domain"/>
    <property type="match status" value="1"/>
</dbReference>
<evidence type="ECO:0000256" key="2">
    <source>
        <dbReference type="ARBA" id="ARBA00022454"/>
    </source>
</evidence>
<evidence type="ECO:0000256" key="4">
    <source>
        <dbReference type="ARBA" id="ARBA00022679"/>
    </source>
</evidence>
<feature type="compositionally biased region" description="Low complexity" evidence="9">
    <location>
        <begin position="1052"/>
        <end position="1063"/>
    </location>
</feature>
<evidence type="ECO:0000256" key="7">
    <source>
        <dbReference type="ARBA" id="ARBA00022833"/>
    </source>
</evidence>
<keyword evidence="8" id="KW-0521">NADP</keyword>
<feature type="compositionally biased region" description="Polar residues" evidence="9">
    <location>
        <begin position="296"/>
        <end position="308"/>
    </location>
</feature>
<dbReference type="Pfam" id="PF00856">
    <property type="entry name" value="SET"/>
    <property type="match status" value="1"/>
</dbReference>
<protein>
    <recommendedName>
        <fullName evidence="14">SET domain-containing protein</fullName>
    </recommendedName>
</protein>
<dbReference type="Proteomes" id="UP001437256">
    <property type="component" value="Unassembled WGS sequence"/>
</dbReference>
<feature type="region of interest" description="Disordered" evidence="9">
    <location>
        <begin position="17"/>
        <end position="48"/>
    </location>
</feature>
<feature type="compositionally biased region" description="Polar residues" evidence="9">
    <location>
        <begin position="811"/>
        <end position="821"/>
    </location>
</feature>
<dbReference type="InterPro" id="IPR002347">
    <property type="entry name" value="SDR_fam"/>
</dbReference>
<name>A0ABR3AAN6_9AGAR</name>
<dbReference type="SMART" id="SM00317">
    <property type="entry name" value="SET"/>
    <property type="match status" value="1"/>
</dbReference>
<gene>
    <name evidence="12" type="ORF">AAF712_001585</name>
</gene>
<evidence type="ECO:0008006" key="14">
    <source>
        <dbReference type="Google" id="ProtNLM"/>
    </source>
</evidence>
<accession>A0ABR3AAN6</accession>
<proteinExistence type="predicted"/>
<feature type="compositionally biased region" description="Basic and acidic residues" evidence="9">
    <location>
        <begin position="992"/>
        <end position="1007"/>
    </location>
</feature>
<feature type="compositionally biased region" description="Acidic residues" evidence="9">
    <location>
        <begin position="1232"/>
        <end position="1243"/>
    </location>
</feature>
<feature type="compositionally biased region" description="Basic and acidic residues" evidence="9">
    <location>
        <begin position="572"/>
        <end position="581"/>
    </location>
</feature>
<keyword evidence="13" id="KW-1185">Reference proteome</keyword>
<dbReference type="PANTHER" id="PTHR46223">
    <property type="entry name" value="HISTONE-LYSINE N-METHYLTRANSFERASE SUV39H"/>
    <property type="match status" value="1"/>
</dbReference>
<comment type="subcellular location">
    <subcellularLocation>
        <location evidence="1">Chromosome</location>
    </subcellularLocation>
</comment>
<evidence type="ECO:0000256" key="9">
    <source>
        <dbReference type="SAM" id="MobiDB-lite"/>
    </source>
</evidence>
<dbReference type="InterPro" id="IPR050973">
    <property type="entry name" value="H3K9_Histone-Lys_N-MTase"/>
</dbReference>
<sequence length="1837" mass="196446">MSLFRGLASKIRAAFRKGKNDDKTSIPEVKMTSSEEMNGEGDRQPTDSLAGKVALVTGSSRSMGASIAKALAKQGANVVVNYGHDPSPAAEVVREIKSLGKGDAIAVKADATTIEGGKTLLGETMQVFGRLDILVLNAGIMGSKALQDVDEGFFDAHFNANVKAPLFLVKEAARILPTPGGRVVFFSTSLTAATSVLPNALCYVASKGAVEQMCRVLAKDLGSKGITVNTISPGPVDSPRFREGRPQHVIDTIAAQSPSRRLADPKDITPIVVFLTSSAAQWVNGQIIGVNGRVSALTSTEPSTSSRATSEDERPSVRTFGSQGQPRRQPAQGNRDDGGGLNAPKRRHDGVEGSEPMSKKPKKCENDAHSQEASTLNRTEVRPSSPHELPSAAPSNASKPRTQMRKPAGGNHPRQPQSHSQASTQSGTAPSQSISAPGPSSRPKSGAGREQSVIDISDSGTELPDVPKTTSVKKKSKGTEAIASVSTGKSKVPNSRKGKEKARGDHVSSDESQSDDAVRIRFGEQQRRASGQVQPKGSSNSRKSTSSALGSRLGSVSAMAGSERSTTRPKKRFQEEKERRKTGNYTTIPRKDPYGIRATASTSDVVIELSSDDDEPPSNSLPSRLKAGTRDLQLGGGMDAAPSPPAGPALATEERVESSKSAPDTDNGLGLDTTAMEVGMDVTINDDGGGGTHIHLQGASSDVEMRSASSPPVDSLRTSKDVVMTTSPSKPASALPKAKEQSIPSAKGMSALHGSESRSPSKSPREEHPTSGEKLPILPKALPTVPRASQSPTLRSSPSSQTTHVSHGDAPSSTPDDSVQTHGHRSSSYAPDPPPSSSPDVHTPPTPQQPPAPIPVTISELPLVTESTPRDTTMLDIGPAAVRQSPSILVNFIIGGNHAQAPNPDPELLASHHKPTSSSSQVQTPVSISAAVSKQQQPVEPTVEVIKAPNPGAQSSSSQLKPPSSSSSSSEQRRGIRPKSRKSGSLSTWAENEERKESQRKAVERTQPHRILLVARKTTGGRPPKPIDAVVPRKQTARKSTGGMAPPRRARVPPSRSSPSSSPSPSPADGATHSWLASMTKAFDDAGKANAPTGKTTGKAKESVVDDGNTPHQDTNRRATITSPMISPLASRTDKNALRSARSKTISQMKSFISPQPPLPTHVPTSSNNPDSPDSSSDDFAAAEARGRAGWNELISQNTGAWASAVANKPPNPPSTVTNARTPDFDMTQDPTSEEESDSDEDVNILLSKQKWLNEIVPNRPGSSSAATKAGNDASSQALGSSKSSPTGRLSSEFAHTSQVNDNQAPNVDEESDELEYLNEVNPRSADDVLRERESLEELVYPEGPSSDNEPMAVDDTPKASRLQEGTQDAAIADADFHQPISDPPPSPTPSASTPQVPVLEEELTGRTPRSSSASSGSSAQSEDYPKQLVLRRSARNLRPAVSRRSSSADVLNLTSTPTSDGGKPSSYGGLPVINWESYKEDLTNFQPEWNKSADLGHTFQDHMNYLAEATRNNEETGHVLESIILENTSEESHAPIIRIVPLSKLEPTPPWEFYYTNKMYHDEGVPPPSVKNLKGCGCIGKCVPETCACAKRQGRLTSTYQTGFLYDNDRCLKQTGLPVLECNSLCRCDDDCMNRVVQNGRKVDVSIHKTALKGWGVMNNGKKKIRCGQFIGVYSGEYLLTDKAEERGKYYNKFGRTYLFDCDLFYMKEPHGLLPVKDFDKKKKEGAGCRYTIDAYHAGNFTRFLNHSCDPNSDLAYVYIDEDDLWKPLLCLFARRDIAIGEELTFSYSGPPDNMADGSDPEDSDVESSPKKKFSDTVYQKCHCGAGDLCRGFLFR</sequence>
<feature type="compositionally biased region" description="Low complexity" evidence="9">
    <location>
        <begin position="954"/>
        <end position="970"/>
    </location>
</feature>
<feature type="compositionally biased region" description="Low complexity" evidence="9">
    <location>
        <begin position="1166"/>
        <end position="1179"/>
    </location>
</feature>
<dbReference type="PROSITE" id="PS50867">
    <property type="entry name" value="PRE_SET"/>
    <property type="match status" value="1"/>
</dbReference>
<feature type="region of interest" description="Disordered" evidence="9">
    <location>
        <begin position="1791"/>
        <end position="1813"/>
    </location>
</feature>
<keyword evidence="5" id="KW-0949">S-adenosyl-L-methionine</keyword>
<feature type="compositionally biased region" description="Basic and acidic residues" evidence="9">
    <location>
        <begin position="1325"/>
        <end position="1336"/>
    </location>
</feature>
<dbReference type="PROSITE" id="PS00061">
    <property type="entry name" value="ADH_SHORT"/>
    <property type="match status" value="1"/>
</dbReference>
<dbReference type="Gene3D" id="2.170.270.10">
    <property type="entry name" value="SET domain"/>
    <property type="match status" value="1"/>
</dbReference>
<feature type="region of interest" description="Disordered" evidence="9">
    <location>
        <begin position="296"/>
        <end position="873"/>
    </location>
</feature>
<evidence type="ECO:0000259" key="10">
    <source>
        <dbReference type="PROSITE" id="PS50280"/>
    </source>
</evidence>
<feature type="compositionally biased region" description="Low complexity" evidence="9">
    <location>
        <begin position="1390"/>
        <end position="1399"/>
    </location>
</feature>
<feature type="compositionally biased region" description="Pro residues" evidence="9">
    <location>
        <begin position="831"/>
        <end position="854"/>
    </location>
</feature>
<evidence type="ECO:0000256" key="5">
    <source>
        <dbReference type="ARBA" id="ARBA00022691"/>
    </source>
</evidence>
<feature type="compositionally biased region" description="Polar residues" evidence="9">
    <location>
        <begin position="1286"/>
        <end position="1306"/>
    </location>
</feature>
<feature type="compositionally biased region" description="Low complexity" evidence="9">
    <location>
        <begin position="538"/>
        <end position="547"/>
    </location>
</feature>
<dbReference type="CDD" id="cd05362">
    <property type="entry name" value="THN_reductase-like_SDR_c"/>
    <property type="match status" value="1"/>
</dbReference>
<keyword evidence="6" id="KW-0479">Metal-binding</keyword>
<evidence type="ECO:0000256" key="6">
    <source>
        <dbReference type="ARBA" id="ARBA00022723"/>
    </source>
</evidence>
<feature type="compositionally biased region" description="Low complexity" evidence="9">
    <location>
        <begin position="916"/>
        <end position="927"/>
    </location>
</feature>
<dbReference type="Gene3D" id="3.40.50.720">
    <property type="entry name" value="NAD(P)-binding Rossmann-like Domain"/>
    <property type="match status" value="1"/>
</dbReference>
<dbReference type="PRINTS" id="PR00081">
    <property type="entry name" value="GDHRDH"/>
</dbReference>
<keyword evidence="2" id="KW-0158">Chromosome</keyword>
<feature type="compositionally biased region" description="Polar residues" evidence="9">
    <location>
        <begin position="1143"/>
        <end position="1154"/>
    </location>
</feature>
<feature type="compositionally biased region" description="Polar residues" evidence="9">
    <location>
        <begin position="1110"/>
        <end position="1125"/>
    </location>
</feature>
<dbReference type="PROSITE" id="PS50280">
    <property type="entry name" value="SET"/>
    <property type="match status" value="1"/>
</dbReference>
<dbReference type="EMBL" id="JBBXMP010000004">
    <property type="protein sequence ID" value="KAL0071027.1"/>
    <property type="molecule type" value="Genomic_DNA"/>
</dbReference>
<feature type="compositionally biased region" description="Polar residues" evidence="9">
    <location>
        <begin position="930"/>
        <end position="939"/>
    </location>
</feature>
<dbReference type="Pfam" id="PF05033">
    <property type="entry name" value="Pre-SET"/>
    <property type="match status" value="1"/>
</dbReference>
<keyword evidence="3" id="KW-0489">Methyltransferase</keyword>
<feature type="domain" description="Pre-SET" evidence="11">
    <location>
        <begin position="1575"/>
        <end position="1641"/>
    </location>
</feature>
<dbReference type="InterPro" id="IPR036291">
    <property type="entry name" value="NAD(P)-bd_dom_sf"/>
</dbReference>
<comment type="caution">
    <text evidence="12">The sequence shown here is derived from an EMBL/GenBank/DDBJ whole genome shotgun (WGS) entry which is preliminary data.</text>
</comment>
<feature type="domain" description="SET" evidence="10">
    <location>
        <begin position="1644"/>
        <end position="1790"/>
    </location>
</feature>
<reference evidence="12 13" key="1">
    <citation type="submission" date="2024-05" db="EMBL/GenBank/DDBJ databases">
        <title>A draft genome resource for the thread blight pathogen Marasmius tenuissimus strain MS-2.</title>
        <authorList>
            <person name="Yulfo-Soto G.E."/>
            <person name="Baruah I.K."/>
            <person name="Amoako-Attah I."/>
            <person name="Bukari Y."/>
            <person name="Meinhardt L.W."/>
            <person name="Bailey B.A."/>
            <person name="Cohen S.P."/>
        </authorList>
    </citation>
    <scope>NUCLEOTIDE SEQUENCE [LARGE SCALE GENOMIC DNA]</scope>
    <source>
        <strain evidence="12 13">MS-2</strain>
    </source>
</reference>
<feature type="compositionally biased region" description="Polar residues" evidence="9">
    <location>
        <begin position="528"/>
        <end position="537"/>
    </location>
</feature>
<evidence type="ECO:0000313" key="12">
    <source>
        <dbReference type="EMBL" id="KAL0071027.1"/>
    </source>
</evidence>
<evidence type="ECO:0000256" key="3">
    <source>
        <dbReference type="ARBA" id="ARBA00022603"/>
    </source>
</evidence>
<evidence type="ECO:0000256" key="1">
    <source>
        <dbReference type="ARBA" id="ARBA00004286"/>
    </source>
</evidence>
<feature type="region of interest" description="Disordered" evidence="9">
    <location>
        <begin position="896"/>
        <end position="1468"/>
    </location>
</feature>
<feature type="compositionally biased region" description="Low complexity" evidence="9">
    <location>
        <begin position="1411"/>
        <end position="1422"/>
    </location>
</feature>
<feature type="compositionally biased region" description="Low complexity" evidence="9">
    <location>
        <begin position="789"/>
        <end position="803"/>
    </location>
</feature>
<dbReference type="SMART" id="SM00468">
    <property type="entry name" value="PreSET"/>
    <property type="match status" value="1"/>
</dbReference>
<evidence type="ECO:0000313" key="13">
    <source>
        <dbReference type="Proteomes" id="UP001437256"/>
    </source>
</evidence>
<keyword evidence="7" id="KW-0862">Zinc</keyword>
<feature type="compositionally biased region" description="Low complexity" evidence="9">
    <location>
        <begin position="1275"/>
        <end position="1285"/>
    </location>
</feature>
<evidence type="ECO:0000256" key="8">
    <source>
        <dbReference type="ARBA" id="ARBA00022857"/>
    </source>
</evidence>
<feature type="compositionally biased region" description="Acidic residues" evidence="9">
    <location>
        <begin position="1308"/>
        <end position="1317"/>
    </location>
</feature>
<dbReference type="InterPro" id="IPR001214">
    <property type="entry name" value="SET_dom"/>
</dbReference>
<evidence type="ECO:0000259" key="11">
    <source>
        <dbReference type="PROSITE" id="PS50867"/>
    </source>
</evidence>
<dbReference type="InterPro" id="IPR046341">
    <property type="entry name" value="SET_dom_sf"/>
</dbReference>
<dbReference type="SUPFAM" id="SSF51735">
    <property type="entry name" value="NAD(P)-binding Rossmann-fold domains"/>
    <property type="match status" value="1"/>
</dbReference>
<keyword evidence="4" id="KW-0808">Transferase</keyword>
<dbReference type="PANTHER" id="PTHR46223:SF3">
    <property type="entry name" value="HISTONE-LYSINE N-METHYLTRANSFERASE SET-23"/>
    <property type="match status" value="1"/>
</dbReference>
<feature type="compositionally biased region" description="Polar residues" evidence="9">
    <location>
        <begin position="484"/>
        <end position="493"/>
    </location>
</feature>
<feature type="compositionally biased region" description="Polar residues" evidence="9">
    <location>
        <begin position="414"/>
        <end position="435"/>
    </location>
</feature>
<dbReference type="InterPro" id="IPR020904">
    <property type="entry name" value="Sc_DH/Rdtase_CS"/>
</dbReference>
<feature type="compositionally biased region" description="Polar residues" evidence="9">
    <location>
        <begin position="1444"/>
        <end position="1460"/>
    </location>
</feature>
<feature type="compositionally biased region" description="Basic and acidic residues" evidence="9">
    <location>
        <begin position="516"/>
        <end position="527"/>
    </location>
</feature>